<comment type="similarity">
    <text evidence="1">Belongs to the MHC class II family.</text>
</comment>
<evidence type="ECO:0000256" key="3">
    <source>
        <dbReference type="ARBA" id="ARBA00023319"/>
    </source>
</evidence>
<dbReference type="Pfam" id="PF07654">
    <property type="entry name" value="C1-set"/>
    <property type="match status" value="1"/>
</dbReference>
<evidence type="ECO:0000313" key="6">
    <source>
        <dbReference type="Ensembl" id="ENSCSEP00000002561.1"/>
    </source>
</evidence>
<dbReference type="Pfam" id="PF00993">
    <property type="entry name" value="MHC_II_alpha"/>
    <property type="match status" value="1"/>
</dbReference>
<keyword evidence="2" id="KW-0325">Glycoprotein</keyword>
<keyword evidence="4" id="KW-0812">Transmembrane</keyword>
<dbReference type="InterPro" id="IPR036179">
    <property type="entry name" value="Ig-like_dom_sf"/>
</dbReference>
<dbReference type="InterPro" id="IPR013783">
    <property type="entry name" value="Ig-like_fold"/>
</dbReference>
<evidence type="ECO:0000313" key="7">
    <source>
        <dbReference type="Proteomes" id="UP000265120"/>
    </source>
</evidence>
<name>A0A3P8UPF0_CYNSE</name>
<dbReference type="PROSITE" id="PS50835">
    <property type="entry name" value="IG_LIKE"/>
    <property type="match status" value="1"/>
</dbReference>
<keyword evidence="3" id="KW-0393">Immunoglobulin domain</keyword>
<dbReference type="GeneTree" id="ENSGT00940000161847"/>
<evidence type="ECO:0000256" key="1">
    <source>
        <dbReference type="ARBA" id="ARBA00007394"/>
    </source>
</evidence>
<feature type="transmembrane region" description="Helical" evidence="4">
    <location>
        <begin position="225"/>
        <end position="246"/>
    </location>
</feature>
<dbReference type="InterPro" id="IPR050160">
    <property type="entry name" value="MHC/Immunoglobulin"/>
</dbReference>
<dbReference type="Gene3D" id="2.60.40.10">
    <property type="entry name" value="Immunoglobulins"/>
    <property type="match status" value="1"/>
</dbReference>
<dbReference type="GO" id="GO:0019882">
    <property type="term" value="P:antigen processing and presentation"/>
    <property type="evidence" value="ECO:0007669"/>
    <property type="project" value="InterPro"/>
</dbReference>
<dbReference type="InterPro" id="IPR003006">
    <property type="entry name" value="Ig/MHC_CS"/>
</dbReference>
<dbReference type="PROSITE" id="PS00290">
    <property type="entry name" value="IG_MHC"/>
    <property type="match status" value="1"/>
</dbReference>
<dbReference type="CDD" id="cd05767">
    <property type="entry name" value="IgC1_MHC_II_alpha"/>
    <property type="match status" value="1"/>
</dbReference>
<reference evidence="6 7" key="1">
    <citation type="journal article" date="2014" name="Nat. Genet.">
        <title>Whole-genome sequence of a flatfish provides insights into ZW sex chromosome evolution and adaptation to a benthic lifestyle.</title>
        <authorList>
            <person name="Chen S."/>
            <person name="Zhang G."/>
            <person name="Shao C."/>
            <person name="Huang Q."/>
            <person name="Liu G."/>
            <person name="Zhang P."/>
            <person name="Song W."/>
            <person name="An N."/>
            <person name="Chalopin D."/>
            <person name="Volff J.N."/>
            <person name="Hong Y."/>
            <person name="Li Q."/>
            <person name="Sha Z."/>
            <person name="Zhou H."/>
            <person name="Xie M."/>
            <person name="Yu Q."/>
            <person name="Liu Y."/>
            <person name="Xiang H."/>
            <person name="Wang N."/>
            <person name="Wu K."/>
            <person name="Yang C."/>
            <person name="Zhou Q."/>
            <person name="Liao X."/>
            <person name="Yang L."/>
            <person name="Hu Q."/>
            <person name="Zhang J."/>
            <person name="Meng L."/>
            <person name="Jin L."/>
            <person name="Tian Y."/>
            <person name="Lian J."/>
            <person name="Yang J."/>
            <person name="Miao G."/>
            <person name="Liu S."/>
            <person name="Liang Z."/>
            <person name="Yan F."/>
            <person name="Li Y."/>
            <person name="Sun B."/>
            <person name="Zhang H."/>
            <person name="Zhang J."/>
            <person name="Zhu Y."/>
            <person name="Du M."/>
            <person name="Zhao Y."/>
            <person name="Schartl M."/>
            <person name="Tang Q."/>
            <person name="Wang J."/>
        </authorList>
    </citation>
    <scope>NUCLEOTIDE SEQUENCE</scope>
</reference>
<evidence type="ECO:0000256" key="4">
    <source>
        <dbReference type="SAM" id="Phobius"/>
    </source>
</evidence>
<keyword evidence="4" id="KW-0472">Membrane</keyword>
<dbReference type="InterPro" id="IPR003597">
    <property type="entry name" value="Ig_C1-set"/>
</dbReference>
<dbReference type="PANTHER" id="PTHR19944:SF105">
    <property type="entry name" value="RLA CLASS II HISTOCOMPATIBILITY ANTIGEN, DP ALPHA-1 CHAIN"/>
    <property type="match status" value="1"/>
</dbReference>
<proteinExistence type="inferred from homology"/>
<dbReference type="InParanoid" id="A0A3P8UPF0"/>
<evidence type="ECO:0000259" key="5">
    <source>
        <dbReference type="PROSITE" id="PS50835"/>
    </source>
</evidence>
<dbReference type="GO" id="GO:0006955">
    <property type="term" value="P:immune response"/>
    <property type="evidence" value="ECO:0007669"/>
    <property type="project" value="InterPro"/>
</dbReference>
<dbReference type="InterPro" id="IPR007110">
    <property type="entry name" value="Ig-like_dom"/>
</dbReference>
<accession>A0A3P8UPF0</accession>
<dbReference type="SUPFAM" id="SSF48726">
    <property type="entry name" value="Immunoglobulin"/>
    <property type="match status" value="1"/>
</dbReference>
<feature type="domain" description="Ig-like" evidence="5">
    <location>
        <begin position="121"/>
        <end position="209"/>
    </location>
</feature>
<keyword evidence="7" id="KW-1185">Reference proteome</keyword>
<keyword evidence="4" id="KW-1133">Transmembrane helix</keyword>
<dbReference type="AlphaFoldDB" id="A0A3P8UPF0"/>
<organism evidence="6 7">
    <name type="scientific">Cynoglossus semilaevis</name>
    <name type="common">Tongue sole</name>
    <dbReference type="NCBI Taxonomy" id="244447"/>
    <lineage>
        <taxon>Eukaryota</taxon>
        <taxon>Metazoa</taxon>
        <taxon>Chordata</taxon>
        <taxon>Craniata</taxon>
        <taxon>Vertebrata</taxon>
        <taxon>Euteleostomi</taxon>
        <taxon>Actinopterygii</taxon>
        <taxon>Neopterygii</taxon>
        <taxon>Teleostei</taxon>
        <taxon>Neoteleostei</taxon>
        <taxon>Acanthomorphata</taxon>
        <taxon>Carangaria</taxon>
        <taxon>Pleuronectiformes</taxon>
        <taxon>Pleuronectoidei</taxon>
        <taxon>Cynoglossidae</taxon>
        <taxon>Cynoglossinae</taxon>
        <taxon>Cynoglossus</taxon>
    </lineage>
</organism>
<dbReference type="PANTHER" id="PTHR19944">
    <property type="entry name" value="MHC CLASS II-RELATED"/>
    <property type="match status" value="1"/>
</dbReference>
<dbReference type="InterPro" id="IPR011162">
    <property type="entry name" value="MHC_I/II-like_Ag-recog"/>
</dbReference>
<dbReference type="InterPro" id="IPR001003">
    <property type="entry name" value="MHC_II_a_N"/>
</dbReference>
<dbReference type="STRING" id="244447.ENSCSEP00000002561"/>
<evidence type="ECO:0000256" key="2">
    <source>
        <dbReference type="ARBA" id="ARBA00023180"/>
    </source>
</evidence>
<dbReference type="SMART" id="SM00407">
    <property type="entry name" value="IGc1"/>
    <property type="match status" value="1"/>
</dbReference>
<reference evidence="6" key="2">
    <citation type="submission" date="2025-08" db="UniProtKB">
        <authorList>
            <consortium name="Ensembl"/>
        </authorList>
    </citation>
    <scope>IDENTIFICATION</scope>
</reference>
<sequence>SVDNIFSIYQIYLSVYRSIYLVKSFFLLFFPAIHEVTTVVACSNINNTVVQTELDGDELLYADFDKDYFVFTLPSFVQIDPSSYSDVTSFNNAKKGRKACPAIVALATAEEKHPPEEKDPPETIIYPAEEVELGVENTLVCFVNHFYPPYIEVTWTKNGVPVKEGVTLGQYYPNDDQTFHQICSLTFTPNKGDVYSCTVEHLALERPLSRTWEPEFSERSPGPDIFCAVGLVYAFFGIAIGTFLFVKAYHLRQLRII</sequence>
<dbReference type="GO" id="GO:0042613">
    <property type="term" value="C:MHC class II protein complex"/>
    <property type="evidence" value="ECO:0007669"/>
    <property type="project" value="InterPro"/>
</dbReference>
<dbReference type="Proteomes" id="UP000265120">
    <property type="component" value="Chromosome 13"/>
</dbReference>
<dbReference type="Ensembl" id="ENSCSET00000002601.1">
    <property type="protein sequence ID" value="ENSCSEP00000002561.1"/>
    <property type="gene ID" value="ENSCSEG00000001708.1"/>
</dbReference>
<reference evidence="6" key="3">
    <citation type="submission" date="2025-09" db="UniProtKB">
        <authorList>
            <consortium name="Ensembl"/>
        </authorList>
    </citation>
    <scope>IDENTIFICATION</scope>
</reference>
<protein>
    <submittedName>
        <fullName evidence="6">H-2 class II histocompatibility antigen, A-U alpha chain-like</fullName>
    </submittedName>
</protein>
<dbReference type="SUPFAM" id="SSF54452">
    <property type="entry name" value="MHC antigen-recognition domain"/>
    <property type="match status" value="1"/>
</dbReference>